<evidence type="ECO:0000256" key="6">
    <source>
        <dbReference type="ARBA" id="ARBA00022842"/>
    </source>
</evidence>
<keyword evidence="5 8" id="KW-0658">Purine biosynthesis</keyword>
<protein>
    <recommendedName>
        <fullName evidence="8 10">Adenylosuccinate synthetase</fullName>
        <shortName evidence="8">AMPSase</shortName>
        <shortName evidence="8">AdSS</shortName>
        <ecNumber evidence="8 10">6.3.4.4</ecNumber>
    </recommendedName>
    <alternativeName>
        <fullName evidence="8">IMP--aspartate ligase</fullName>
    </alternativeName>
</protein>
<feature type="active site" evidence="9">
    <location>
        <position position="140"/>
    </location>
</feature>
<evidence type="ECO:0000313" key="11">
    <source>
        <dbReference type="EMBL" id="RKX65551.1"/>
    </source>
</evidence>
<dbReference type="InterPro" id="IPR042109">
    <property type="entry name" value="Adenylosuccinate_synth_dom1"/>
</dbReference>
<comment type="subcellular location">
    <subcellularLocation>
        <location evidence="8">Cytoplasm</location>
    </subcellularLocation>
</comment>
<dbReference type="NCBIfam" id="TIGR00184">
    <property type="entry name" value="purA"/>
    <property type="match status" value="1"/>
</dbReference>
<feature type="binding site" evidence="8">
    <location>
        <position position="143"/>
    </location>
    <ligand>
        <name>IMP</name>
        <dbReference type="ChEBI" id="CHEBI:58053"/>
        <note>ligand shared between dimeric partners</note>
    </ligand>
</feature>
<dbReference type="InterPro" id="IPR033128">
    <property type="entry name" value="Adenylosuccin_syn_Lys_AS"/>
</dbReference>
<dbReference type="InterPro" id="IPR018220">
    <property type="entry name" value="Adenylosuccin_syn_GTP-bd"/>
</dbReference>
<feature type="binding site" evidence="8">
    <location>
        <begin position="40"/>
        <end position="42"/>
    </location>
    <ligand>
        <name>GTP</name>
        <dbReference type="ChEBI" id="CHEBI:37565"/>
    </ligand>
</feature>
<keyword evidence="8" id="KW-0963">Cytoplasm</keyword>
<dbReference type="GO" id="GO:0004019">
    <property type="term" value="F:adenylosuccinate synthase activity"/>
    <property type="evidence" value="ECO:0007669"/>
    <property type="project" value="UniProtKB-UniRule"/>
</dbReference>
<evidence type="ECO:0000256" key="4">
    <source>
        <dbReference type="ARBA" id="ARBA00022741"/>
    </source>
</evidence>
<dbReference type="PROSITE" id="PS00513">
    <property type="entry name" value="ADENYLOSUCCIN_SYN_2"/>
    <property type="match status" value="1"/>
</dbReference>
<dbReference type="SMART" id="SM00788">
    <property type="entry name" value="Adenylsucc_synt"/>
    <property type="match status" value="1"/>
</dbReference>
<feature type="binding site" description="in other chain" evidence="8">
    <location>
        <position position="129"/>
    </location>
    <ligand>
        <name>IMP</name>
        <dbReference type="ChEBI" id="CHEBI:58053"/>
        <note>ligand shared between dimeric partners</note>
    </ligand>
</feature>
<evidence type="ECO:0000256" key="3">
    <source>
        <dbReference type="ARBA" id="ARBA00022723"/>
    </source>
</evidence>
<feature type="binding site" evidence="8">
    <location>
        <begin position="332"/>
        <end position="334"/>
    </location>
    <ligand>
        <name>GTP</name>
        <dbReference type="ChEBI" id="CHEBI:37565"/>
    </ligand>
</feature>
<evidence type="ECO:0000313" key="12">
    <source>
        <dbReference type="Proteomes" id="UP000282321"/>
    </source>
</evidence>
<dbReference type="GO" id="GO:0005737">
    <property type="term" value="C:cytoplasm"/>
    <property type="evidence" value="ECO:0007669"/>
    <property type="project" value="UniProtKB-SubCell"/>
</dbReference>
<gene>
    <name evidence="8" type="primary">purA</name>
    <name evidence="11" type="ORF">DRP44_06090</name>
</gene>
<comment type="cofactor">
    <cofactor evidence="8">
        <name>Mg(2+)</name>
        <dbReference type="ChEBI" id="CHEBI:18420"/>
    </cofactor>
    <text evidence="8">Binds 1 Mg(2+) ion per subunit.</text>
</comment>
<dbReference type="GO" id="GO:0044208">
    <property type="term" value="P:'de novo' AMP biosynthetic process"/>
    <property type="evidence" value="ECO:0007669"/>
    <property type="project" value="UniProtKB-UniRule"/>
</dbReference>
<comment type="function">
    <text evidence="8">Plays an important role in the de novo pathway of purine nucleotide biosynthesis. Catalyzes the first committed step in the biosynthesis of AMP from IMP.</text>
</comment>
<dbReference type="Proteomes" id="UP000282321">
    <property type="component" value="Unassembled WGS sequence"/>
</dbReference>
<evidence type="ECO:0000256" key="10">
    <source>
        <dbReference type="RuleBase" id="RU000520"/>
    </source>
</evidence>
<feature type="binding site" description="in other chain" evidence="8">
    <location>
        <begin position="38"/>
        <end position="41"/>
    </location>
    <ligand>
        <name>IMP</name>
        <dbReference type="ChEBI" id="CHEBI:58053"/>
        <note>ligand shared between dimeric partners</note>
    </ligand>
</feature>
<feature type="binding site" evidence="8">
    <location>
        <position position="306"/>
    </location>
    <ligand>
        <name>GTP</name>
        <dbReference type="ChEBI" id="CHEBI:37565"/>
    </ligand>
</feature>
<dbReference type="PROSITE" id="PS01266">
    <property type="entry name" value="ADENYLOSUCCIN_SYN_1"/>
    <property type="match status" value="1"/>
</dbReference>
<feature type="binding site" description="in other chain" evidence="8">
    <location>
        <position position="239"/>
    </location>
    <ligand>
        <name>IMP</name>
        <dbReference type="ChEBI" id="CHEBI:58053"/>
        <note>ligand shared between dimeric partners</note>
    </ligand>
</feature>
<dbReference type="AlphaFoldDB" id="A0A660S6M9"/>
<proteinExistence type="inferred from homology"/>
<feature type="binding site" evidence="8">
    <location>
        <position position="13"/>
    </location>
    <ligand>
        <name>Mg(2+)</name>
        <dbReference type="ChEBI" id="CHEBI:18420"/>
    </ligand>
</feature>
<comment type="similarity">
    <text evidence="8 10">Belongs to the adenylosuccinate synthetase family.</text>
</comment>
<comment type="catalytic activity">
    <reaction evidence="8 10">
        <text>IMP + L-aspartate + GTP = N(6)-(1,2-dicarboxyethyl)-AMP + GDP + phosphate + 2 H(+)</text>
        <dbReference type="Rhea" id="RHEA:15753"/>
        <dbReference type="ChEBI" id="CHEBI:15378"/>
        <dbReference type="ChEBI" id="CHEBI:29991"/>
        <dbReference type="ChEBI" id="CHEBI:37565"/>
        <dbReference type="ChEBI" id="CHEBI:43474"/>
        <dbReference type="ChEBI" id="CHEBI:57567"/>
        <dbReference type="ChEBI" id="CHEBI:58053"/>
        <dbReference type="ChEBI" id="CHEBI:58189"/>
        <dbReference type="EC" id="6.3.4.4"/>
    </reaction>
</comment>
<dbReference type="Gene3D" id="3.90.170.10">
    <property type="entry name" value="Adenylosuccinate Synthetase, subunit A, domain 3"/>
    <property type="match status" value="1"/>
</dbReference>
<dbReference type="SUPFAM" id="SSF52540">
    <property type="entry name" value="P-loop containing nucleoside triphosphate hydrolases"/>
    <property type="match status" value="1"/>
</dbReference>
<feature type="binding site" evidence="8">
    <location>
        <begin position="300"/>
        <end position="306"/>
    </location>
    <ligand>
        <name>substrate</name>
    </ligand>
</feature>
<evidence type="ECO:0000256" key="7">
    <source>
        <dbReference type="ARBA" id="ARBA00023134"/>
    </source>
</evidence>
<sequence length="427" mass="48524">MPVDVILGLQWGDEGKGKIVDKLSGNADVVVRFQGGANAGHTVYYNENEIKLHLIPSGIIHRDTICIIGNGVVFDPEIFAEEVSVLNAYGIKCPGKLFISKRAHLVFPFHKEFDAYFEEYKGKGNIGTTKRGIGPAYTDKIRRMGIRVGDLYNDNIFNERLGALIEYYNKIFVDIFGKEPISFRAIRNHFINYKNMLKRYVKDTEEMLYNYQKEGRKILMEGAQAALLDIDYGTYPYVTSSNTTLGAVFTGAGISPFNIENIYGVTKAYTTRVGKGPFPTKFDDKVFEENFREMAGEYGASTGRPRQCGWLDLVALKYAVRRNHINKLIITKLDILSGIDSIKLCTAYDYNGTINEEFPTETYKLDIVKPVYINMKGWKENISLVKNYNDLPEATRKYVEYIEKFVGADVYILSVGKKREDIIYRGK</sequence>
<dbReference type="HAMAP" id="MF_00011">
    <property type="entry name" value="Adenylosucc_synth"/>
    <property type="match status" value="1"/>
</dbReference>
<keyword evidence="6 8" id="KW-0460">Magnesium</keyword>
<dbReference type="EC" id="6.3.4.4" evidence="8 10"/>
<dbReference type="GO" id="GO:0046040">
    <property type="term" value="P:IMP metabolic process"/>
    <property type="evidence" value="ECO:0007669"/>
    <property type="project" value="TreeGrafter"/>
</dbReference>
<dbReference type="InterPro" id="IPR042111">
    <property type="entry name" value="Adenylosuccinate_synth_dom3"/>
</dbReference>
<name>A0A660S6M9_UNCT6</name>
<feature type="binding site" description="in other chain" evidence="8">
    <location>
        <position position="304"/>
    </location>
    <ligand>
        <name>IMP</name>
        <dbReference type="ChEBI" id="CHEBI:58053"/>
        <note>ligand shared between dimeric partners</note>
    </ligand>
</feature>
<feature type="binding site" description="in other chain" evidence="8">
    <location>
        <begin position="13"/>
        <end position="16"/>
    </location>
    <ligand>
        <name>IMP</name>
        <dbReference type="ChEBI" id="CHEBI:58053"/>
        <note>ligand shared between dimeric partners</note>
    </ligand>
</feature>
<keyword evidence="4 8" id="KW-0547">Nucleotide-binding</keyword>
<dbReference type="FunFam" id="1.10.300.10:FF:000001">
    <property type="entry name" value="Adenylosuccinate synthetase"/>
    <property type="match status" value="1"/>
</dbReference>
<keyword evidence="3 8" id="KW-0479">Metal-binding</keyword>
<dbReference type="InterPro" id="IPR027417">
    <property type="entry name" value="P-loop_NTPase"/>
</dbReference>
<dbReference type="FunFam" id="3.90.170.10:FF:000001">
    <property type="entry name" value="Adenylosuccinate synthetase"/>
    <property type="match status" value="1"/>
</dbReference>
<dbReference type="InterPro" id="IPR042110">
    <property type="entry name" value="Adenylosuccinate_synth_dom2"/>
</dbReference>
<comment type="caution">
    <text evidence="11">The sequence shown here is derived from an EMBL/GenBank/DDBJ whole genome shotgun (WGS) entry which is preliminary data.</text>
</comment>
<comment type="pathway">
    <text evidence="8 10">Purine metabolism; AMP biosynthesis via de novo pathway; AMP from IMP: step 1/2.</text>
</comment>
<evidence type="ECO:0000256" key="2">
    <source>
        <dbReference type="ARBA" id="ARBA00022598"/>
    </source>
</evidence>
<dbReference type="GO" id="GO:0005525">
    <property type="term" value="F:GTP binding"/>
    <property type="evidence" value="ECO:0007669"/>
    <property type="project" value="UniProtKB-UniRule"/>
</dbReference>
<feature type="binding site" evidence="8">
    <location>
        <begin position="414"/>
        <end position="416"/>
    </location>
    <ligand>
        <name>GTP</name>
        <dbReference type="ChEBI" id="CHEBI:37565"/>
    </ligand>
</feature>
<dbReference type="InterPro" id="IPR001114">
    <property type="entry name" value="Adenylosuccinate_synthetase"/>
</dbReference>
<dbReference type="PANTHER" id="PTHR11846">
    <property type="entry name" value="ADENYLOSUCCINATE SYNTHETASE"/>
    <property type="match status" value="1"/>
</dbReference>
<dbReference type="UniPathway" id="UPA00075">
    <property type="reaction ID" value="UER00335"/>
</dbReference>
<keyword evidence="7 8" id="KW-0342">GTP-binding</keyword>
<feature type="active site" description="Proton donor" evidence="8">
    <location>
        <position position="41"/>
    </location>
</feature>
<comment type="subunit">
    <text evidence="1 8">Homodimer.</text>
</comment>
<feature type="active site" description="Proton acceptor" evidence="8">
    <location>
        <position position="13"/>
    </location>
</feature>
<dbReference type="NCBIfam" id="NF002223">
    <property type="entry name" value="PRK01117.1"/>
    <property type="match status" value="1"/>
</dbReference>
<organism evidence="11 12">
    <name type="scientific">candidate division TA06 bacterium</name>
    <dbReference type="NCBI Taxonomy" id="2250710"/>
    <lineage>
        <taxon>Bacteria</taxon>
        <taxon>Bacteria division TA06</taxon>
    </lineage>
</organism>
<dbReference type="PANTHER" id="PTHR11846:SF0">
    <property type="entry name" value="ADENYLOSUCCINATE SYNTHETASE"/>
    <property type="match status" value="1"/>
</dbReference>
<dbReference type="Gene3D" id="1.10.300.10">
    <property type="entry name" value="Adenylosuccinate Synthetase, subunit A, domain 2"/>
    <property type="match status" value="1"/>
</dbReference>
<feature type="binding site" evidence="8">
    <location>
        <begin position="12"/>
        <end position="18"/>
    </location>
    <ligand>
        <name>GTP</name>
        <dbReference type="ChEBI" id="CHEBI:37565"/>
    </ligand>
</feature>
<dbReference type="Gene3D" id="3.40.440.10">
    <property type="entry name" value="Adenylosuccinate Synthetase, subunit A, domain 1"/>
    <property type="match status" value="1"/>
</dbReference>
<reference evidence="11 12" key="1">
    <citation type="submission" date="2018-06" db="EMBL/GenBank/DDBJ databases">
        <title>Extensive metabolic versatility and redundancy in microbially diverse, dynamic hydrothermal sediments.</title>
        <authorList>
            <person name="Dombrowski N."/>
            <person name="Teske A."/>
            <person name="Baker B.J."/>
        </authorList>
    </citation>
    <scope>NUCLEOTIDE SEQUENCE [LARGE SCALE GENOMIC DNA]</scope>
    <source>
        <strain evidence="11">B35_G9</strain>
    </source>
</reference>
<dbReference type="EMBL" id="QNBC01000084">
    <property type="protein sequence ID" value="RKX65551.1"/>
    <property type="molecule type" value="Genomic_DNA"/>
</dbReference>
<evidence type="ECO:0000256" key="9">
    <source>
        <dbReference type="PROSITE-ProRule" id="PRU10134"/>
    </source>
</evidence>
<feature type="binding site" description="in other chain" evidence="8">
    <location>
        <position position="224"/>
    </location>
    <ligand>
        <name>IMP</name>
        <dbReference type="ChEBI" id="CHEBI:58053"/>
        <note>ligand shared between dimeric partners</note>
    </ligand>
</feature>
<evidence type="ECO:0000256" key="8">
    <source>
        <dbReference type="HAMAP-Rule" id="MF_00011"/>
    </source>
</evidence>
<dbReference type="CDD" id="cd03108">
    <property type="entry name" value="AdSS"/>
    <property type="match status" value="1"/>
</dbReference>
<evidence type="ECO:0000256" key="1">
    <source>
        <dbReference type="ARBA" id="ARBA00011738"/>
    </source>
</evidence>
<keyword evidence="2 8" id="KW-0436">Ligase</keyword>
<dbReference type="Pfam" id="PF00709">
    <property type="entry name" value="Adenylsucc_synt"/>
    <property type="match status" value="1"/>
</dbReference>
<dbReference type="GO" id="GO:0000287">
    <property type="term" value="F:magnesium ion binding"/>
    <property type="evidence" value="ECO:0007669"/>
    <property type="project" value="UniProtKB-UniRule"/>
</dbReference>
<accession>A0A660S6M9</accession>
<feature type="binding site" evidence="8">
    <location>
        <position position="40"/>
    </location>
    <ligand>
        <name>Mg(2+)</name>
        <dbReference type="ChEBI" id="CHEBI:18420"/>
    </ligand>
</feature>
<evidence type="ECO:0000256" key="5">
    <source>
        <dbReference type="ARBA" id="ARBA00022755"/>
    </source>
</evidence>